<dbReference type="InterPro" id="IPR001452">
    <property type="entry name" value="SH3_domain"/>
</dbReference>
<dbReference type="GO" id="GO:0043020">
    <property type="term" value="C:NADPH oxidase complex"/>
    <property type="evidence" value="ECO:0007669"/>
    <property type="project" value="TreeGrafter"/>
</dbReference>
<evidence type="ECO:0000256" key="1">
    <source>
        <dbReference type="ARBA" id="ARBA00022443"/>
    </source>
</evidence>
<evidence type="ECO:0000256" key="2">
    <source>
        <dbReference type="PROSITE-ProRule" id="PRU00192"/>
    </source>
</evidence>
<dbReference type="PANTHER" id="PTHR15706">
    <property type="entry name" value="SH3 MULTIPLE DOMAIN"/>
    <property type="match status" value="1"/>
</dbReference>
<dbReference type="InterPro" id="IPR036028">
    <property type="entry name" value="SH3-like_dom_sf"/>
</dbReference>
<dbReference type="Proteomes" id="UP000195602">
    <property type="component" value="Unassembled WGS sequence"/>
</dbReference>
<reference evidence="6 7" key="1">
    <citation type="submission" date="2017-04" db="EMBL/GenBank/DDBJ databases">
        <title>Draft genome of the yeast Clavispora lusitaniae type strain CBS 6936.</title>
        <authorList>
            <person name="Durrens P."/>
            <person name="Klopp C."/>
            <person name="Biteau N."/>
            <person name="Fitton-Ouhabi V."/>
            <person name="Dementhon K."/>
            <person name="Accoceberry I."/>
            <person name="Sherman D.J."/>
            <person name="Noel T."/>
        </authorList>
    </citation>
    <scope>NUCLEOTIDE SEQUENCE [LARGE SCALE GENOMIC DNA]</scope>
    <source>
        <strain evidence="6 7">CBS 6936</strain>
    </source>
</reference>
<dbReference type="SUPFAM" id="SSF50044">
    <property type="entry name" value="SH3-domain"/>
    <property type="match status" value="1"/>
</dbReference>
<dbReference type="GO" id="GO:0005737">
    <property type="term" value="C:cytoplasm"/>
    <property type="evidence" value="ECO:0007669"/>
    <property type="project" value="TreeGrafter"/>
</dbReference>
<organism evidence="6 7">
    <name type="scientific">Clavispora lusitaniae</name>
    <name type="common">Candida lusitaniae</name>
    <dbReference type="NCBI Taxonomy" id="36911"/>
    <lineage>
        <taxon>Eukaryota</taxon>
        <taxon>Fungi</taxon>
        <taxon>Dikarya</taxon>
        <taxon>Ascomycota</taxon>
        <taxon>Saccharomycotina</taxon>
        <taxon>Pichiomycetes</taxon>
        <taxon>Metschnikowiaceae</taxon>
        <taxon>Clavispora</taxon>
    </lineage>
</organism>
<dbReference type="AlphaFoldDB" id="A0AA91Q4F0"/>
<dbReference type="InterPro" id="IPR001683">
    <property type="entry name" value="PX_dom"/>
</dbReference>
<dbReference type="SMART" id="SM00326">
    <property type="entry name" value="SH3"/>
    <property type="match status" value="1"/>
</dbReference>
<dbReference type="Pfam" id="PF00787">
    <property type="entry name" value="PX"/>
    <property type="match status" value="1"/>
</dbReference>
<evidence type="ECO:0000313" key="7">
    <source>
        <dbReference type="Proteomes" id="UP000195602"/>
    </source>
</evidence>
<dbReference type="GO" id="GO:0042554">
    <property type="term" value="P:superoxide anion generation"/>
    <property type="evidence" value="ECO:0007669"/>
    <property type="project" value="TreeGrafter"/>
</dbReference>
<dbReference type="GO" id="GO:0035091">
    <property type="term" value="F:phosphatidylinositol binding"/>
    <property type="evidence" value="ECO:0007669"/>
    <property type="project" value="InterPro"/>
</dbReference>
<keyword evidence="1 2" id="KW-0728">SH3 domain</keyword>
<dbReference type="PROSITE" id="PS50002">
    <property type="entry name" value="SH3"/>
    <property type="match status" value="1"/>
</dbReference>
<evidence type="ECO:0000259" key="5">
    <source>
        <dbReference type="PROSITE" id="PS50195"/>
    </source>
</evidence>
<dbReference type="GO" id="GO:0016176">
    <property type="term" value="F:superoxide-generating NADPH oxidase activator activity"/>
    <property type="evidence" value="ECO:0007669"/>
    <property type="project" value="TreeGrafter"/>
</dbReference>
<dbReference type="InterPro" id="IPR036871">
    <property type="entry name" value="PX_dom_sf"/>
</dbReference>
<dbReference type="PANTHER" id="PTHR15706:SF20">
    <property type="entry name" value="NEUTROPHIL CYTOSOL FACTOR 4"/>
    <property type="match status" value="1"/>
</dbReference>
<dbReference type="EMBL" id="LYUB02000001">
    <property type="protein sequence ID" value="OVF11155.1"/>
    <property type="molecule type" value="Genomic_DNA"/>
</dbReference>
<dbReference type="KEGG" id="clus:A9F13_01g06226"/>
<comment type="caution">
    <text evidence="6">The sequence shown here is derived from an EMBL/GenBank/DDBJ whole genome shotgun (WGS) entry which is preliminary data.</text>
</comment>
<evidence type="ECO:0000259" key="4">
    <source>
        <dbReference type="PROSITE" id="PS50002"/>
    </source>
</evidence>
<evidence type="ECO:0000256" key="3">
    <source>
        <dbReference type="SAM" id="MobiDB-lite"/>
    </source>
</evidence>
<dbReference type="Pfam" id="PF00018">
    <property type="entry name" value="SH3_1"/>
    <property type="match status" value="1"/>
</dbReference>
<dbReference type="SUPFAM" id="SSF64268">
    <property type="entry name" value="PX domain"/>
    <property type="match status" value="1"/>
</dbReference>
<gene>
    <name evidence="6" type="ORF">A9F13_01g06226</name>
</gene>
<dbReference type="Gene3D" id="2.30.30.40">
    <property type="entry name" value="SH3 Domains"/>
    <property type="match status" value="1"/>
</dbReference>
<feature type="domain" description="PX" evidence="5">
    <location>
        <begin position="130"/>
        <end position="247"/>
    </location>
</feature>
<proteinExistence type="predicted"/>
<dbReference type="InterPro" id="IPR051228">
    <property type="entry name" value="NADPH_Oxidase/PX-Domain"/>
</dbReference>
<sequence>MASGLFHTKHFKSSRNLRKLSISSPIPTSPAHSPISSSSPTFSSAGPLVVLKAKYGFTGVSFPEISVSEGDYCKLIERLDNGWLMVQCIDRAESGIVPASYVEIAVNDTENPISPEWLRDCKKRSTSIQDHPRSGTVSQVSLDSNGRFWYLYRVRMYSGKKVFLGKYYQDFYHLHWALQESLGSEVTLPSLPKPISVCGGEEKEFKLGKILKRCKELDDYQRSLLSIADVSRSSLMMNFVTENKNHRVVYERGESVPPTEEIIQMIYKDSNSIQSLLHVSTKSSFSTTEPLPLVDSFGNRLKYSAPEAFNHLNTKYSSYINQNPSTSSLRSQDNAKLSVNALGGQDGLASSKSSQTLSSFSSLIDKYDDMTDTSVDASFPHTMESDIRQGIAS</sequence>
<dbReference type="PROSITE" id="PS50195">
    <property type="entry name" value="PX"/>
    <property type="match status" value="1"/>
</dbReference>
<accession>A0AA91Q4F0</accession>
<evidence type="ECO:0000313" key="6">
    <source>
        <dbReference type="EMBL" id="OVF11155.1"/>
    </source>
</evidence>
<protein>
    <recommendedName>
        <fullName evidence="8">Bud emergence protein</fullName>
    </recommendedName>
</protein>
<evidence type="ECO:0008006" key="8">
    <source>
        <dbReference type="Google" id="ProtNLM"/>
    </source>
</evidence>
<name>A0AA91Q4F0_CLALS</name>
<feature type="domain" description="SH3" evidence="4">
    <location>
        <begin position="46"/>
        <end position="107"/>
    </location>
</feature>
<dbReference type="Gene3D" id="3.30.1520.10">
    <property type="entry name" value="Phox-like domain"/>
    <property type="match status" value="1"/>
</dbReference>
<feature type="region of interest" description="Disordered" evidence="3">
    <location>
        <begin position="23"/>
        <end position="42"/>
    </location>
</feature>